<dbReference type="PANTHER" id="PTHR10638:SF20">
    <property type="entry name" value="AMINE OXIDASE"/>
    <property type="match status" value="1"/>
</dbReference>
<reference evidence="12" key="1">
    <citation type="submission" date="2019-08" db="EMBL/GenBank/DDBJ databases">
        <title>The improved chromosome-level genome for the pearl oyster Pinctada fucata martensii using PacBio sequencing and Hi-C.</title>
        <authorList>
            <person name="Zheng Z."/>
        </authorList>
    </citation>
    <scope>NUCLEOTIDE SEQUENCE</scope>
    <source>
        <strain evidence="12">ZZ-2019</strain>
        <tissue evidence="12">Adductor muscle</tissue>
    </source>
</reference>
<dbReference type="SUPFAM" id="SSF54416">
    <property type="entry name" value="Amine oxidase N-terminal region"/>
    <property type="match status" value="2"/>
</dbReference>
<proteinExistence type="inferred from homology"/>
<dbReference type="SUPFAM" id="SSF49998">
    <property type="entry name" value="Amine oxidase catalytic domain"/>
    <property type="match status" value="1"/>
</dbReference>
<evidence type="ECO:0000256" key="7">
    <source>
        <dbReference type="PIRSR" id="PIRSR600269-51"/>
    </source>
</evidence>
<dbReference type="Gene3D" id="3.10.450.40">
    <property type="match status" value="2"/>
</dbReference>
<evidence type="ECO:0000313" key="12">
    <source>
        <dbReference type="EMBL" id="KAK3104224.1"/>
    </source>
</evidence>
<dbReference type="EC" id="1.4.3.-" evidence="8"/>
<organism evidence="12 13">
    <name type="scientific">Pinctada imbricata</name>
    <name type="common">Atlantic pearl-oyster</name>
    <name type="synonym">Pinctada martensii</name>
    <dbReference type="NCBI Taxonomy" id="66713"/>
    <lineage>
        <taxon>Eukaryota</taxon>
        <taxon>Metazoa</taxon>
        <taxon>Spiralia</taxon>
        <taxon>Lophotrochozoa</taxon>
        <taxon>Mollusca</taxon>
        <taxon>Bivalvia</taxon>
        <taxon>Autobranchia</taxon>
        <taxon>Pteriomorphia</taxon>
        <taxon>Pterioida</taxon>
        <taxon>Pterioidea</taxon>
        <taxon>Pteriidae</taxon>
        <taxon>Pinctada</taxon>
    </lineage>
</organism>
<dbReference type="Proteomes" id="UP001186944">
    <property type="component" value="Unassembled WGS sequence"/>
</dbReference>
<evidence type="ECO:0000259" key="11">
    <source>
        <dbReference type="Pfam" id="PF02727"/>
    </source>
</evidence>
<evidence type="ECO:0000256" key="8">
    <source>
        <dbReference type="RuleBase" id="RU000672"/>
    </source>
</evidence>
<feature type="modified residue" description="2',4',5'-topaquinone" evidence="7">
    <location>
        <position position="498"/>
    </location>
</feature>
<dbReference type="GO" id="GO:0008131">
    <property type="term" value="F:primary methylamine oxidase activity"/>
    <property type="evidence" value="ECO:0007669"/>
    <property type="project" value="InterPro"/>
</dbReference>
<dbReference type="EMBL" id="VSWD01000005">
    <property type="protein sequence ID" value="KAK3104224.1"/>
    <property type="molecule type" value="Genomic_DNA"/>
</dbReference>
<evidence type="ECO:0000256" key="3">
    <source>
        <dbReference type="ARBA" id="ARBA00022772"/>
    </source>
</evidence>
<evidence type="ECO:0000313" key="13">
    <source>
        <dbReference type="Proteomes" id="UP001186944"/>
    </source>
</evidence>
<dbReference type="InterPro" id="IPR015800">
    <property type="entry name" value="Cu_amine_oxidase_N2"/>
</dbReference>
<evidence type="ECO:0000256" key="4">
    <source>
        <dbReference type="ARBA" id="ARBA00023002"/>
    </source>
</evidence>
<dbReference type="PANTHER" id="PTHR10638">
    <property type="entry name" value="COPPER AMINE OXIDASE"/>
    <property type="match status" value="1"/>
</dbReference>
<feature type="active site" description="Schiff-base intermediate with substrate; via topaquinone" evidence="6">
    <location>
        <position position="498"/>
    </location>
</feature>
<dbReference type="Gene3D" id="2.70.98.20">
    <property type="entry name" value="Copper amine oxidase, catalytic domain"/>
    <property type="match status" value="1"/>
</dbReference>
<keyword evidence="13" id="KW-1185">Reference proteome</keyword>
<keyword evidence="9" id="KW-0812">Transmembrane</keyword>
<dbReference type="InterPro" id="IPR036460">
    <property type="entry name" value="Cu_amine_oxidase_C_sf"/>
</dbReference>
<dbReference type="GO" id="GO:0009308">
    <property type="term" value="P:amine metabolic process"/>
    <property type="evidence" value="ECO:0007669"/>
    <property type="project" value="UniProtKB-UniRule"/>
</dbReference>
<evidence type="ECO:0000256" key="5">
    <source>
        <dbReference type="ARBA" id="ARBA00023008"/>
    </source>
</evidence>
<keyword evidence="4 8" id="KW-0560">Oxidoreductase</keyword>
<dbReference type="InterPro" id="IPR016182">
    <property type="entry name" value="Cu_amine_oxidase_N-reg"/>
</dbReference>
<feature type="domain" description="Copper amine oxidase N2-terminal" evidence="11">
    <location>
        <begin position="96"/>
        <end position="170"/>
    </location>
</feature>
<dbReference type="PROSITE" id="PS01164">
    <property type="entry name" value="COPPER_AMINE_OXID_1"/>
    <property type="match status" value="1"/>
</dbReference>
<dbReference type="InterPro" id="IPR015798">
    <property type="entry name" value="Cu_amine_oxidase_C"/>
</dbReference>
<dbReference type="Pfam" id="PF02727">
    <property type="entry name" value="Cu_amine_oxidN2"/>
    <property type="match status" value="1"/>
</dbReference>
<dbReference type="PRINTS" id="PR00766">
    <property type="entry name" value="CUDAOXIDASE"/>
</dbReference>
<evidence type="ECO:0000256" key="9">
    <source>
        <dbReference type="SAM" id="Phobius"/>
    </source>
</evidence>
<comment type="PTM">
    <text evidence="7 8">Topaquinone (TPQ) is generated by copper-dependent autoxidation of a specific tyrosyl residue.</text>
</comment>
<evidence type="ECO:0000256" key="6">
    <source>
        <dbReference type="PIRSR" id="PIRSR600269-50"/>
    </source>
</evidence>
<feature type="active site" description="Proton acceptor" evidence="6">
    <location>
        <position position="410"/>
    </location>
</feature>
<comment type="similarity">
    <text evidence="1 8">Belongs to the copper/topaquinone oxidase family.</text>
</comment>
<keyword evidence="9" id="KW-1133">Transmembrane helix</keyword>
<feature type="transmembrane region" description="Helical" evidence="9">
    <location>
        <begin position="12"/>
        <end position="37"/>
    </location>
</feature>
<keyword evidence="2 8" id="KW-0479">Metal-binding</keyword>
<accession>A0AA88YFF8</accession>
<keyword evidence="5 8" id="KW-0186">Copper</keyword>
<keyword evidence="9" id="KW-0472">Membrane</keyword>
<comment type="cofactor">
    <cofactor evidence="8">
        <name>Cu cation</name>
        <dbReference type="ChEBI" id="CHEBI:23378"/>
    </cofactor>
    <text evidence="8">Contains 1 topaquinone per subunit.</text>
</comment>
<dbReference type="GO" id="GO:0005507">
    <property type="term" value="F:copper ion binding"/>
    <property type="evidence" value="ECO:0007669"/>
    <property type="project" value="InterPro"/>
</dbReference>
<keyword evidence="3 6" id="KW-0801">TPQ</keyword>
<evidence type="ECO:0000259" key="10">
    <source>
        <dbReference type="Pfam" id="PF01179"/>
    </source>
</evidence>
<comment type="caution">
    <text evidence="12">The sequence shown here is derived from an EMBL/GenBank/DDBJ whole genome shotgun (WGS) entry which is preliminary data.</text>
</comment>
<dbReference type="Pfam" id="PF01179">
    <property type="entry name" value="Cu_amine_oxid"/>
    <property type="match status" value="1"/>
</dbReference>
<evidence type="ECO:0000256" key="2">
    <source>
        <dbReference type="ARBA" id="ARBA00022723"/>
    </source>
</evidence>
<dbReference type="AlphaFoldDB" id="A0AA88YFF8"/>
<name>A0AA88YFF8_PINIB</name>
<dbReference type="InterPro" id="IPR000269">
    <property type="entry name" value="Cu_amine_oxidase"/>
</dbReference>
<evidence type="ECO:0000256" key="1">
    <source>
        <dbReference type="ARBA" id="ARBA00007983"/>
    </source>
</evidence>
<gene>
    <name evidence="12" type="ORF">FSP39_025449</name>
</gene>
<dbReference type="GO" id="GO:0048038">
    <property type="term" value="F:quinone binding"/>
    <property type="evidence" value="ECO:0007669"/>
    <property type="project" value="InterPro"/>
</dbReference>
<sequence length="803" mass="92393">MAKGGLKSSSLNRYLILLIVLLVIVILALITALVVVINKSEETSSQNMQSTASPQLNSQQFAREKQIFQNNEPNDPPIFFDLTKSEVKGIQKYLYEESDLRLVRPTDNKTNASYVFTMELYLPNKTDVLNFLDDNGAKPARLAKVIIFRGDVENPEINEIIVEPLPNPTSHRPVPDRPESIRYFYRPMTDQDYDLAVKYVTDEVDMKAGNFTQTAFGARLKDCGDTCLAFRYVSSFSPTSSGEEKRKIWYWLHYFVEYYLLNPVDFSLMLTNDGGKFSIDTVWFSGQKYDSLEGLMDQFNQDKLSFNSSTFPTEDSHLFSTLHRRDKAPHHSERRDPVQFYPDGQRYTVKDRHIEYMDWSLDFRLSTGHGPQIYDVKFRGNRIAYEIGLQEISVYYSGNSPQQKFSDYLDSGELIGPSAQGLIPGVDCPELATFVSAFHITESSLEPEETINAFCVFEWNTGEPLRRHYSKTTFESAFYEGMQKTVLILRTAMTIANYDYLVDFRFFPNGFMETKTIPTGFILANAFSEEERQFAFQLHDQIVGNYHLHLFHFKVDLDVGGRSNRYETLDISSYTESNPYSTENNANYTQGHWTHHLRETESEAAYHFNFDRPKYHLFYSQNKKDKYGNHKAYRLLVHGFTKQILPLGVNKEPSVSWARYQTAVTRHKETERHSSSMYAMFDTLDPIVNFTSFISDNETIVDEDLVTWISIGTHHIPHTEDLPVVTTTGMGLSFSLQPFNFFPEDPAMTSSNAVRLAPNTKNVPSSGVKVSRHGKLVNIDKCRITNNDFYEMLKNDYSIVFTE</sequence>
<feature type="domain" description="Copper amine oxidase catalytic" evidence="10">
    <location>
        <begin position="339"/>
        <end position="748"/>
    </location>
</feature>
<protein>
    <recommendedName>
        <fullName evidence="8">Amine oxidase</fullName>
        <ecNumber evidence="8">1.4.3.-</ecNumber>
    </recommendedName>
</protein>
<dbReference type="GO" id="GO:0005886">
    <property type="term" value="C:plasma membrane"/>
    <property type="evidence" value="ECO:0007669"/>
    <property type="project" value="TreeGrafter"/>
</dbReference>
<dbReference type="InterPro" id="IPR049948">
    <property type="entry name" value="Cu_Am_ox_TPQ-bd"/>
</dbReference>